<accession>A0A6M0IPN2</accession>
<proteinExistence type="predicted"/>
<sequence>MPFGVKRTLLVDDAERDMLAARRHYADSNGFTLLAERPDGLIALYWNELGVMVRLAIEPVSLDDSIVS</sequence>
<name>A0A6M0IPN2_9BACT</name>
<gene>
    <name evidence="1" type="ORF">GK091_23560</name>
</gene>
<dbReference type="EMBL" id="JAAGNZ010000002">
    <property type="protein sequence ID" value="NEU69877.1"/>
    <property type="molecule type" value="Genomic_DNA"/>
</dbReference>
<dbReference type="AlphaFoldDB" id="A0A6M0IPN2"/>
<evidence type="ECO:0000313" key="2">
    <source>
        <dbReference type="Proteomes" id="UP000477386"/>
    </source>
</evidence>
<evidence type="ECO:0000313" key="1">
    <source>
        <dbReference type="EMBL" id="NEU69877.1"/>
    </source>
</evidence>
<comment type="caution">
    <text evidence="1">The sequence shown here is derived from an EMBL/GenBank/DDBJ whole genome shotgun (WGS) entry which is preliminary data.</text>
</comment>
<dbReference type="Proteomes" id="UP000477386">
    <property type="component" value="Unassembled WGS sequence"/>
</dbReference>
<keyword evidence="2" id="KW-1185">Reference proteome</keyword>
<protein>
    <submittedName>
        <fullName evidence="1">Uncharacterized protein</fullName>
    </submittedName>
</protein>
<organism evidence="1 2">
    <name type="scientific">Spirosoma agri</name>
    <dbReference type="NCBI Taxonomy" id="1987381"/>
    <lineage>
        <taxon>Bacteria</taxon>
        <taxon>Pseudomonadati</taxon>
        <taxon>Bacteroidota</taxon>
        <taxon>Cytophagia</taxon>
        <taxon>Cytophagales</taxon>
        <taxon>Cytophagaceae</taxon>
        <taxon>Spirosoma</taxon>
    </lineage>
</organism>
<reference evidence="1 2" key="1">
    <citation type="submission" date="2020-02" db="EMBL/GenBank/DDBJ databases">
        <title>Draft genome sequence of two Spirosoma agri KCTC 52727 and Spirosoma terrae KCTC 52035.</title>
        <authorList>
            <person name="Rojas J."/>
            <person name="Ambika Manirajan B."/>
            <person name="Ratering S."/>
            <person name="Suarez C."/>
            <person name="Schnell S."/>
        </authorList>
    </citation>
    <scope>NUCLEOTIDE SEQUENCE [LARGE SCALE GENOMIC DNA]</scope>
    <source>
        <strain evidence="1 2">KCTC 52727</strain>
    </source>
</reference>
<dbReference type="RefSeq" id="WP_164042628.1">
    <property type="nucleotide sequence ID" value="NZ_JAAGNZ010000002.1"/>
</dbReference>